<dbReference type="PROSITE" id="PS51435">
    <property type="entry name" value="AP_NUCLEASE_F1_4"/>
    <property type="match status" value="1"/>
</dbReference>
<dbReference type="InterPro" id="IPR036691">
    <property type="entry name" value="Endo/exonu/phosph_ase_sf"/>
</dbReference>
<dbReference type="GO" id="GO:0008081">
    <property type="term" value="F:phosphoric diester hydrolase activity"/>
    <property type="evidence" value="ECO:0007669"/>
    <property type="project" value="TreeGrafter"/>
</dbReference>
<evidence type="ECO:0000256" key="8">
    <source>
        <dbReference type="ARBA" id="ARBA00023242"/>
    </source>
</evidence>
<comment type="similarity">
    <text evidence="1">Belongs to the DNA repair enzymes AP/ExoA family.</text>
</comment>
<evidence type="ECO:0000256" key="12">
    <source>
        <dbReference type="PROSITE-ProRule" id="PRU01343"/>
    </source>
</evidence>
<comment type="cofactor">
    <cofactor evidence="10">
        <name>Mg(2+)</name>
        <dbReference type="ChEBI" id="CHEBI:18420"/>
    </cofactor>
    <cofactor evidence="10">
        <name>Mn(2+)</name>
        <dbReference type="ChEBI" id="CHEBI:29035"/>
    </cofactor>
    <text evidence="10">Probably binds two magnesium or manganese ions per subunit.</text>
</comment>
<dbReference type="GO" id="GO:0008311">
    <property type="term" value="F:double-stranded DNA 3'-5' DNA exonuclease activity"/>
    <property type="evidence" value="ECO:0007669"/>
    <property type="project" value="TreeGrafter"/>
</dbReference>
<dbReference type="InterPro" id="IPR004808">
    <property type="entry name" value="AP_endonuc_1"/>
</dbReference>
<feature type="active site" description="Proton acceptor" evidence="9">
    <location>
        <position position="365"/>
    </location>
</feature>
<dbReference type="InterPro" id="IPR010666">
    <property type="entry name" value="Znf_GRF"/>
</dbReference>
<evidence type="ECO:0000256" key="4">
    <source>
        <dbReference type="ARBA" id="ARBA00022771"/>
    </source>
</evidence>
<dbReference type="GO" id="GO:0008270">
    <property type="term" value="F:zinc ion binding"/>
    <property type="evidence" value="ECO:0007669"/>
    <property type="project" value="UniProtKB-KW"/>
</dbReference>
<dbReference type="PANTHER" id="PTHR22748:SF4">
    <property type="entry name" value="DNA-(APURINIC OR APYRIMIDINIC SITE) ENDONUCLEASE 2"/>
    <property type="match status" value="1"/>
</dbReference>
<dbReference type="Proteomes" id="UP000290900">
    <property type="component" value="Unassembled WGS sequence"/>
</dbReference>
<name>A0A448YSE4_BRENA</name>
<evidence type="ECO:0000256" key="5">
    <source>
        <dbReference type="ARBA" id="ARBA00022801"/>
    </source>
</evidence>
<feature type="binding site" evidence="10">
    <location>
        <position position="231"/>
    </location>
    <ligand>
        <name>Mg(2+)</name>
        <dbReference type="ChEBI" id="CHEBI:18420"/>
        <label>1</label>
    </ligand>
</feature>
<evidence type="ECO:0000313" key="14">
    <source>
        <dbReference type="EMBL" id="VEU23831.1"/>
    </source>
</evidence>
<dbReference type="OrthoDB" id="391817at2759"/>
<feature type="binding site" evidence="10">
    <location>
        <position position="365"/>
    </location>
    <ligand>
        <name>Mg(2+)</name>
        <dbReference type="ChEBI" id="CHEBI:18420"/>
        <label>1</label>
    </ligand>
</feature>
<keyword evidence="8" id="KW-0539">Nucleus</keyword>
<dbReference type="SUPFAM" id="SSF56219">
    <property type="entry name" value="DNase I-like"/>
    <property type="match status" value="1"/>
</dbReference>
<protein>
    <recommendedName>
        <fullName evidence="2">DNA-(apurinic or apyrimidinic site) endonuclease 2</fullName>
    </recommendedName>
</protein>
<evidence type="ECO:0000256" key="10">
    <source>
        <dbReference type="PIRSR" id="PIRSR604808-2"/>
    </source>
</evidence>
<dbReference type="AlphaFoldDB" id="A0A448YSE4"/>
<feature type="site" description="Important for catalytic activity" evidence="11">
    <location>
        <position position="339"/>
    </location>
</feature>
<sequence>MTEIENENDNEPAEIPEKYSETSLRLVSYNVNGIKTLKNYSPWNERPGYDDAFRYMKADVVTFQELKLQRSDIDASIANPSGYLSFITVPQSKKGYSGVGVFVRKPCSNEPDIIKQALTVRRAEEGITGFLHMRGARQSYRDCLSDDKYRERCIGGYPSLDDPVQGRHLDSEGRCIVLELGIGLVVISVYCPANSMCTVEGEDFRLLFLQCLFERAENLLRKGKQVVIMGDINVSPNLIDSDEYISDGFEKGTLIKPNEVSEFEAANREEVLKYKTCTESKGLLNGFTFDNTGLEEENRGHDKILHDVTRELQGRRMKMYTVWNTLKNNRPQNIGSRIDLFLATSGIASSAKGSDIWPFLYGSDHCPIYCDFDLESKAVKELAESSKYGTRCNCKHLDAKNYYCVGNSRSIDSFFRKPEKHAVEEEEEGHHTKKEKTTEHTIYVSRKRGSKEQSSLFGFFSVGKTARVESVTEVRTLDATSSSSLFVTEDEDGSDSEAAESHKKISVQEFRKLLQTASCSTIPLCRHHERCAFRTVKSSNSGNVGKKFWCCARRTKSETWDLSKDDGLRKADGGEALDEYNCGYFKWATK</sequence>
<gene>
    <name evidence="14" type="ORF">BRENAR_LOCUS4560</name>
</gene>
<evidence type="ECO:0000259" key="13">
    <source>
        <dbReference type="PROSITE" id="PS51999"/>
    </source>
</evidence>
<dbReference type="GO" id="GO:0006284">
    <property type="term" value="P:base-excision repair"/>
    <property type="evidence" value="ECO:0007669"/>
    <property type="project" value="TreeGrafter"/>
</dbReference>
<evidence type="ECO:0000256" key="11">
    <source>
        <dbReference type="PIRSR" id="PIRSR604808-3"/>
    </source>
</evidence>
<dbReference type="EMBL" id="CAACVR010000056">
    <property type="protein sequence ID" value="VEU23831.1"/>
    <property type="molecule type" value="Genomic_DNA"/>
</dbReference>
<keyword evidence="5" id="KW-0378">Hydrolase</keyword>
<feature type="site" description="Transition state stabilizer" evidence="11">
    <location>
        <position position="233"/>
    </location>
</feature>
<dbReference type="Gene3D" id="3.60.10.10">
    <property type="entry name" value="Endonuclease/exonuclease/phosphatase"/>
    <property type="match status" value="1"/>
</dbReference>
<dbReference type="GO" id="GO:0005634">
    <property type="term" value="C:nucleus"/>
    <property type="evidence" value="ECO:0007669"/>
    <property type="project" value="TreeGrafter"/>
</dbReference>
<keyword evidence="4 12" id="KW-0863">Zinc-finger</keyword>
<dbReference type="InterPro" id="IPR005135">
    <property type="entry name" value="Endo/exonuclease/phosphatase"/>
</dbReference>
<keyword evidence="15" id="KW-1185">Reference proteome</keyword>
<feature type="binding site" evidence="10">
    <location>
        <position position="364"/>
    </location>
    <ligand>
        <name>Mg(2+)</name>
        <dbReference type="ChEBI" id="CHEBI:18420"/>
        <label>1</label>
    </ligand>
</feature>
<feature type="active site" evidence="9">
    <location>
        <position position="190"/>
    </location>
</feature>
<evidence type="ECO:0000256" key="9">
    <source>
        <dbReference type="PIRSR" id="PIRSR604808-1"/>
    </source>
</evidence>
<dbReference type="PANTHER" id="PTHR22748">
    <property type="entry name" value="AP ENDONUCLEASE"/>
    <property type="match status" value="1"/>
</dbReference>
<evidence type="ECO:0000256" key="1">
    <source>
        <dbReference type="ARBA" id="ARBA00007092"/>
    </source>
</evidence>
<dbReference type="Pfam" id="PF03372">
    <property type="entry name" value="Exo_endo_phos"/>
    <property type="match status" value="1"/>
</dbReference>
<keyword evidence="7 10" id="KW-0460">Magnesium</keyword>
<dbReference type="FunCoup" id="A0A448YSE4">
    <property type="interactions" value="482"/>
</dbReference>
<evidence type="ECO:0000313" key="15">
    <source>
        <dbReference type="Proteomes" id="UP000290900"/>
    </source>
</evidence>
<feature type="binding site" evidence="10">
    <location>
        <position position="65"/>
    </location>
    <ligand>
        <name>Mg(2+)</name>
        <dbReference type="ChEBI" id="CHEBI:18420"/>
        <label>1</label>
    </ligand>
</feature>
<dbReference type="GO" id="GO:0003906">
    <property type="term" value="F:DNA-(apurinic or apyrimidinic site) endonuclease activity"/>
    <property type="evidence" value="ECO:0007669"/>
    <property type="project" value="TreeGrafter"/>
</dbReference>
<evidence type="ECO:0000256" key="2">
    <source>
        <dbReference type="ARBA" id="ARBA00013541"/>
    </source>
</evidence>
<reference evidence="14 15" key="1">
    <citation type="submission" date="2018-12" db="EMBL/GenBank/DDBJ databases">
        <authorList>
            <person name="Tiukova I."/>
            <person name="Dainat J."/>
        </authorList>
    </citation>
    <scope>NUCLEOTIDE SEQUENCE [LARGE SCALE GENOMIC DNA]</scope>
</reference>
<organism evidence="14 15">
    <name type="scientific">Brettanomyces naardenensis</name>
    <name type="common">Yeast</name>
    <dbReference type="NCBI Taxonomy" id="13370"/>
    <lineage>
        <taxon>Eukaryota</taxon>
        <taxon>Fungi</taxon>
        <taxon>Dikarya</taxon>
        <taxon>Ascomycota</taxon>
        <taxon>Saccharomycotina</taxon>
        <taxon>Pichiomycetes</taxon>
        <taxon>Pichiales</taxon>
        <taxon>Pichiaceae</taxon>
        <taxon>Brettanomyces</taxon>
    </lineage>
</organism>
<evidence type="ECO:0000256" key="6">
    <source>
        <dbReference type="ARBA" id="ARBA00022833"/>
    </source>
</evidence>
<feature type="site" description="Interaction with DNA substrate" evidence="11">
    <location>
        <position position="365"/>
    </location>
</feature>
<dbReference type="STRING" id="13370.A0A448YSE4"/>
<accession>A0A448YSE4</accession>
<proteinExistence type="inferred from homology"/>
<feature type="domain" description="GRF-type" evidence="13">
    <location>
        <begin position="525"/>
        <end position="590"/>
    </location>
</feature>
<dbReference type="InParanoid" id="A0A448YSE4"/>
<keyword evidence="3 10" id="KW-0479">Metal-binding</keyword>
<dbReference type="PROSITE" id="PS51999">
    <property type="entry name" value="ZF_GRF"/>
    <property type="match status" value="1"/>
</dbReference>
<evidence type="ECO:0000256" key="7">
    <source>
        <dbReference type="ARBA" id="ARBA00022842"/>
    </source>
</evidence>
<feature type="binding site" evidence="10">
    <location>
        <position position="30"/>
    </location>
    <ligand>
        <name>Mg(2+)</name>
        <dbReference type="ChEBI" id="CHEBI:18420"/>
        <label>1</label>
    </ligand>
</feature>
<evidence type="ECO:0000256" key="3">
    <source>
        <dbReference type="ARBA" id="ARBA00022723"/>
    </source>
</evidence>
<keyword evidence="10" id="KW-0464">Manganese</keyword>
<feature type="active site" description="Proton donor/acceptor" evidence="9">
    <location>
        <position position="231"/>
    </location>
</feature>
<feature type="binding site" evidence="10">
    <location>
        <position position="233"/>
    </location>
    <ligand>
        <name>Mg(2+)</name>
        <dbReference type="ChEBI" id="CHEBI:18420"/>
        <label>1</label>
    </ligand>
</feature>
<keyword evidence="6" id="KW-0862">Zinc</keyword>